<keyword evidence="2" id="KW-1185">Reference proteome</keyword>
<proteinExistence type="predicted"/>
<reference evidence="1" key="2">
    <citation type="submission" date="2020-06" db="EMBL/GenBank/DDBJ databases">
        <authorList>
            <person name="Sheffer M."/>
        </authorList>
    </citation>
    <scope>NUCLEOTIDE SEQUENCE</scope>
</reference>
<evidence type="ECO:0000313" key="1">
    <source>
        <dbReference type="EMBL" id="KAF8777725.1"/>
    </source>
</evidence>
<accession>A0A8T0ETQ1</accession>
<evidence type="ECO:0000313" key="2">
    <source>
        <dbReference type="Proteomes" id="UP000807504"/>
    </source>
</evidence>
<organism evidence="1 2">
    <name type="scientific">Argiope bruennichi</name>
    <name type="common">Wasp spider</name>
    <name type="synonym">Aranea bruennichi</name>
    <dbReference type="NCBI Taxonomy" id="94029"/>
    <lineage>
        <taxon>Eukaryota</taxon>
        <taxon>Metazoa</taxon>
        <taxon>Ecdysozoa</taxon>
        <taxon>Arthropoda</taxon>
        <taxon>Chelicerata</taxon>
        <taxon>Arachnida</taxon>
        <taxon>Araneae</taxon>
        <taxon>Araneomorphae</taxon>
        <taxon>Entelegynae</taxon>
        <taxon>Araneoidea</taxon>
        <taxon>Araneidae</taxon>
        <taxon>Argiope</taxon>
    </lineage>
</organism>
<dbReference type="Proteomes" id="UP000807504">
    <property type="component" value="Unassembled WGS sequence"/>
</dbReference>
<reference evidence="1" key="1">
    <citation type="journal article" date="2020" name="bioRxiv">
        <title>Chromosome-level reference genome of the European wasp spider Argiope bruennichi: a resource for studies on range expansion and evolutionary adaptation.</title>
        <authorList>
            <person name="Sheffer M.M."/>
            <person name="Hoppe A."/>
            <person name="Krehenwinkel H."/>
            <person name="Uhl G."/>
            <person name="Kuss A.W."/>
            <person name="Jensen L."/>
            <person name="Jensen C."/>
            <person name="Gillespie R.G."/>
            <person name="Hoff K.J."/>
            <person name="Prost S."/>
        </authorList>
    </citation>
    <scope>NUCLEOTIDE SEQUENCE</scope>
</reference>
<sequence length="218" mass="24240">MARALDVPAVFEEACSMTDVVTASVTCGICVLRPTCASTLNCLFPRNVSSCFDMARALDVSAVFEKACSMTDVVTASVTCGICVLRPRCASKLNCLFPRNVSSCLDMARALMFRLCSKRSLLNDRCCDGSGHLRYLCFTSSMCFHTKLPFSRKFSSALIWLEHQMFLLCSKKACSMTDVVDGFSHLRYLCFTSKSVLHTKFVHCFLETSPVALIWLEH</sequence>
<comment type="caution">
    <text evidence="1">The sequence shown here is derived from an EMBL/GenBank/DDBJ whole genome shotgun (WGS) entry which is preliminary data.</text>
</comment>
<dbReference type="EMBL" id="JABXBU010002072">
    <property type="protein sequence ID" value="KAF8777725.1"/>
    <property type="molecule type" value="Genomic_DNA"/>
</dbReference>
<name>A0A8T0ETQ1_ARGBR</name>
<gene>
    <name evidence="1" type="ORF">HNY73_014540</name>
</gene>
<protein>
    <submittedName>
        <fullName evidence="1">Uncharacterized protein</fullName>
    </submittedName>
</protein>
<dbReference type="AlphaFoldDB" id="A0A8T0ETQ1"/>